<dbReference type="OrthoDB" id="9801154at2"/>
<keyword evidence="4" id="KW-0411">Iron-sulfur</keyword>
<dbReference type="Gene3D" id="1.10.150.320">
    <property type="entry name" value="Photosystem II 12 kDa extrinsic protein"/>
    <property type="match status" value="1"/>
</dbReference>
<evidence type="ECO:0000256" key="3">
    <source>
        <dbReference type="ARBA" id="ARBA00023004"/>
    </source>
</evidence>
<dbReference type="SMART" id="SM00729">
    <property type="entry name" value="Elp3"/>
    <property type="match status" value="1"/>
</dbReference>
<dbReference type="InterPro" id="IPR010994">
    <property type="entry name" value="RuvA_2-like"/>
</dbReference>
<keyword evidence="7" id="KW-1185">Reference proteome</keyword>
<dbReference type="PROSITE" id="PS51918">
    <property type="entry name" value="RADICAL_SAM"/>
    <property type="match status" value="1"/>
</dbReference>
<dbReference type="RefSeq" id="WP_066791451.1">
    <property type="nucleotide sequence ID" value="NZ_LWQS01000114.1"/>
</dbReference>
<feature type="domain" description="Radical SAM core" evidence="5">
    <location>
        <begin position="53"/>
        <end position="288"/>
    </location>
</feature>
<dbReference type="Pfam" id="PF12836">
    <property type="entry name" value="HHH_3"/>
    <property type="match status" value="1"/>
</dbReference>
<evidence type="ECO:0000259" key="5">
    <source>
        <dbReference type="PROSITE" id="PS51918"/>
    </source>
</evidence>
<dbReference type="AlphaFoldDB" id="A0A178LUG4"/>
<evidence type="ECO:0000313" key="6">
    <source>
        <dbReference type="EMBL" id="OAN37111.1"/>
    </source>
</evidence>
<reference evidence="6 7" key="1">
    <citation type="submission" date="2016-04" db="EMBL/GenBank/DDBJ databases">
        <title>Chloroflexus islandicus sp. nov., a thermophilic filamentous anoxygenic phototrophic bacterium from geyser Strokkur (Iceland).</title>
        <authorList>
            <person name="Gaisin V.A."/>
            <person name="Kalashnikov A.M."/>
            <person name="Sukhacheva M.V."/>
            <person name="Grouzdev D.S."/>
            <person name="Ivanov T.M."/>
            <person name="Kuznetsov B."/>
            <person name="Gorlenko V.M."/>
        </authorList>
    </citation>
    <scope>NUCLEOTIDE SEQUENCE [LARGE SCALE GENOMIC DNA]</scope>
    <source>
        <strain evidence="7">isl-2</strain>
    </source>
</reference>
<sequence length="389" mass="43640">MPPVVVVEPDLQQKLAILSQEATDEIADPPLTASVRQGITHATGFLYDAQRSGGGSIRLFKVLQTNACRFSCPYCFTSCAMRRRRTTFKPGELATVFVHLHQQRRAEGLFLSSGIVPDAGATMERMLATVEQLRLREGFRGYIHLKLIPGAQFEYIERAVALADRVSLNLEAPNQDRLRVLAPEKEFAEAMWQRLAWARQVIEQRRAAGLPAARSITTQFVVGAAGESDAELLYTVAYAQQTIQLGRSYFSAFHPIERSPFSDLPAEDPIRAARLYQAEAMLREYGFTVAELPFDERGHLPRDCTPKQAWAARYLHEPVEVNTASRQQLLRVPGIGPRSAARILTARRQQRLRDLGDLRRFGVNINWAAPFVLLDGRAAARQLPLWPLP</sequence>
<keyword evidence="3" id="KW-0408">Iron</keyword>
<evidence type="ECO:0000313" key="7">
    <source>
        <dbReference type="Proteomes" id="UP000078287"/>
    </source>
</evidence>
<keyword evidence="1" id="KW-0949">S-adenosyl-L-methionine</keyword>
<protein>
    <submittedName>
        <fullName evidence="6">Radical SAM protein</fullName>
    </submittedName>
</protein>
<accession>A0A178LUG4</accession>
<dbReference type="InterPro" id="IPR007197">
    <property type="entry name" value="rSAM"/>
</dbReference>
<dbReference type="SFLD" id="SFLDG01102">
    <property type="entry name" value="Uncharacterised_Radical_SAM_Su"/>
    <property type="match status" value="1"/>
</dbReference>
<dbReference type="Pfam" id="PF04055">
    <property type="entry name" value="Radical_SAM"/>
    <property type="match status" value="1"/>
</dbReference>
<dbReference type="EMBL" id="LWQS01000114">
    <property type="protein sequence ID" value="OAN37111.1"/>
    <property type="molecule type" value="Genomic_DNA"/>
</dbReference>
<comment type="caution">
    <text evidence="6">The sequence shown here is derived from an EMBL/GenBank/DDBJ whole genome shotgun (WGS) entry which is preliminary data.</text>
</comment>
<evidence type="ECO:0000256" key="1">
    <source>
        <dbReference type="ARBA" id="ARBA00022691"/>
    </source>
</evidence>
<dbReference type="InterPro" id="IPR023874">
    <property type="entry name" value="DNA_rSAM_put"/>
</dbReference>
<dbReference type="GO" id="GO:0051536">
    <property type="term" value="F:iron-sulfur cluster binding"/>
    <property type="evidence" value="ECO:0007669"/>
    <property type="project" value="UniProtKB-KW"/>
</dbReference>
<dbReference type="SUPFAM" id="SSF47781">
    <property type="entry name" value="RuvA domain 2-like"/>
    <property type="match status" value="1"/>
</dbReference>
<dbReference type="SFLD" id="SFLDS00029">
    <property type="entry name" value="Radical_SAM"/>
    <property type="match status" value="1"/>
</dbReference>
<dbReference type="InterPro" id="IPR013785">
    <property type="entry name" value="Aldolase_TIM"/>
</dbReference>
<dbReference type="Proteomes" id="UP000078287">
    <property type="component" value="Unassembled WGS sequence"/>
</dbReference>
<proteinExistence type="predicted"/>
<dbReference type="SUPFAM" id="SSF102114">
    <property type="entry name" value="Radical SAM enzymes"/>
    <property type="match status" value="1"/>
</dbReference>
<dbReference type="GO" id="GO:0003824">
    <property type="term" value="F:catalytic activity"/>
    <property type="evidence" value="ECO:0007669"/>
    <property type="project" value="InterPro"/>
</dbReference>
<dbReference type="InterPro" id="IPR006638">
    <property type="entry name" value="Elp3/MiaA/NifB-like_rSAM"/>
</dbReference>
<dbReference type="InterPro" id="IPR058240">
    <property type="entry name" value="rSAM_sf"/>
</dbReference>
<keyword evidence="2" id="KW-0479">Metal-binding</keyword>
<dbReference type="GO" id="GO:0046872">
    <property type="term" value="F:metal ion binding"/>
    <property type="evidence" value="ECO:0007669"/>
    <property type="project" value="UniProtKB-KW"/>
</dbReference>
<evidence type="ECO:0000256" key="2">
    <source>
        <dbReference type="ARBA" id="ARBA00022723"/>
    </source>
</evidence>
<organism evidence="6 7">
    <name type="scientific">Chloroflexus islandicus</name>
    <dbReference type="NCBI Taxonomy" id="1707952"/>
    <lineage>
        <taxon>Bacteria</taxon>
        <taxon>Bacillati</taxon>
        <taxon>Chloroflexota</taxon>
        <taxon>Chloroflexia</taxon>
        <taxon>Chloroflexales</taxon>
        <taxon>Chloroflexineae</taxon>
        <taxon>Chloroflexaceae</taxon>
        <taxon>Chloroflexus</taxon>
    </lineage>
</organism>
<name>A0A178LUG4_9CHLR</name>
<evidence type="ECO:0000256" key="4">
    <source>
        <dbReference type="ARBA" id="ARBA00023014"/>
    </source>
</evidence>
<dbReference type="CDD" id="cd01335">
    <property type="entry name" value="Radical_SAM"/>
    <property type="match status" value="1"/>
</dbReference>
<dbReference type="Gene3D" id="3.20.20.70">
    <property type="entry name" value="Aldolase class I"/>
    <property type="match status" value="1"/>
</dbReference>
<gene>
    <name evidence="6" type="ORF">A6A03_05570</name>
</gene>